<dbReference type="PANTHER" id="PTHR34448">
    <property type="entry name" value="AMINOPEPTIDASE"/>
    <property type="match status" value="1"/>
</dbReference>
<evidence type="ECO:0000256" key="5">
    <source>
        <dbReference type="ARBA" id="ARBA00022438"/>
    </source>
</evidence>
<evidence type="ECO:0000256" key="3">
    <source>
        <dbReference type="ARBA" id="ARBA00001947"/>
    </source>
</evidence>
<sequence length="399" mass="45176">MYKPSPDILKKYAQVLVNFALNSGEGIKKGEVVAVHADTSALPLLQQTVKTILLSGGNPIVRMTDESLSKLLYENASDEQLKFFPKKYVKAFIDTIDHRIALLSDQDPLHLKDIDPKKIMLSNASASITRKWLFAKEDAGKLTWTLALYGTPGMAKEAGLSLEEYWQEIIRACFLDKPNPVETWKEVFAELERLRARLSAMLINKLHITAKDTDLWITVGKNRKWMGGSGRNIPSFELFTSPDWRGTQGHIFFDYPLYRYGSIIKDITLRFEKGRVVHATASKNENLLKQLIKQKNADKIGEYSLTDKRYSRIKAFMANTLYDENIGGKWGNTHLAVGTSYHDAYTGDVGAMKDKDWARLGFNESPEHTDLLATSRRSVEATMRDGTTKLIYQDGIFLL</sequence>
<dbReference type="PRINTS" id="PR00919">
    <property type="entry name" value="THERMOPTASE"/>
</dbReference>
<evidence type="ECO:0000313" key="10">
    <source>
        <dbReference type="EMBL" id="PJE63407.1"/>
    </source>
</evidence>
<comment type="cofactor">
    <cofactor evidence="2">
        <name>Mg(2+)</name>
        <dbReference type="ChEBI" id="CHEBI:18420"/>
    </cofactor>
</comment>
<comment type="similarity">
    <text evidence="4">Belongs to the peptidase M29 family.</text>
</comment>
<dbReference type="EMBL" id="PFEE01000072">
    <property type="protein sequence ID" value="PJE63407.1"/>
    <property type="molecule type" value="Genomic_DNA"/>
</dbReference>
<dbReference type="GO" id="GO:0004177">
    <property type="term" value="F:aminopeptidase activity"/>
    <property type="evidence" value="ECO:0007669"/>
    <property type="project" value="UniProtKB-KW"/>
</dbReference>
<dbReference type="Proteomes" id="UP000231569">
    <property type="component" value="Unassembled WGS sequence"/>
</dbReference>
<comment type="cofactor">
    <cofactor evidence="1">
        <name>Co(2+)</name>
        <dbReference type="ChEBI" id="CHEBI:48828"/>
    </cofactor>
</comment>
<evidence type="ECO:0000256" key="8">
    <source>
        <dbReference type="ARBA" id="ARBA00022801"/>
    </source>
</evidence>
<evidence type="ECO:0000256" key="4">
    <source>
        <dbReference type="ARBA" id="ARBA00008236"/>
    </source>
</evidence>
<keyword evidence="8" id="KW-0378">Hydrolase</keyword>
<evidence type="ECO:0000256" key="1">
    <source>
        <dbReference type="ARBA" id="ARBA00001941"/>
    </source>
</evidence>
<dbReference type="InterPro" id="IPR035097">
    <property type="entry name" value="M29_N-terminal"/>
</dbReference>
<evidence type="ECO:0000256" key="9">
    <source>
        <dbReference type="ARBA" id="ARBA00023049"/>
    </source>
</evidence>
<keyword evidence="7" id="KW-0479">Metal-binding</keyword>
<organism evidence="10 11">
    <name type="scientific">Candidatus Roizmanbacteria bacterium CG10_big_fil_rev_8_21_14_0_10_45_7</name>
    <dbReference type="NCBI Taxonomy" id="1974854"/>
    <lineage>
        <taxon>Bacteria</taxon>
        <taxon>Candidatus Roizmaniibacteriota</taxon>
    </lineage>
</organism>
<dbReference type="InterPro" id="IPR000787">
    <property type="entry name" value="Peptidase_M29"/>
</dbReference>
<comment type="cofactor">
    <cofactor evidence="3">
        <name>Zn(2+)</name>
        <dbReference type="ChEBI" id="CHEBI:29105"/>
    </cofactor>
</comment>
<evidence type="ECO:0000256" key="6">
    <source>
        <dbReference type="ARBA" id="ARBA00022670"/>
    </source>
</evidence>
<dbReference type="Pfam" id="PF02073">
    <property type="entry name" value="Peptidase_M29"/>
    <property type="match status" value="1"/>
</dbReference>
<protein>
    <submittedName>
        <fullName evidence="10">Aminopeptidase</fullName>
    </submittedName>
</protein>
<evidence type="ECO:0000256" key="2">
    <source>
        <dbReference type="ARBA" id="ARBA00001946"/>
    </source>
</evidence>
<evidence type="ECO:0000313" key="11">
    <source>
        <dbReference type="Proteomes" id="UP000231569"/>
    </source>
</evidence>
<accession>A0A2M8KU03</accession>
<proteinExistence type="inferred from homology"/>
<name>A0A2M8KU03_9BACT</name>
<evidence type="ECO:0000256" key="7">
    <source>
        <dbReference type="ARBA" id="ARBA00022723"/>
    </source>
</evidence>
<dbReference type="GO" id="GO:0008237">
    <property type="term" value="F:metallopeptidase activity"/>
    <property type="evidence" value="ECO:0007669"/>
    <property type="project" value="UniProtKB-KW"/>
</dbReference>
<dbReference type="AlphaFoldDB" id="A0A2M8KU03"/>
<dbReference type="SUPFAM" id="SSF144052">
    <property type="entry name" value="Thermophilic metalloprotease-like"/>
    <property type="match status" value="1"/>
</dbReference>
<keyword evidence="6" id="KW-0645">Protease</keyword>
<comment type="caution">
    <text evidence="10">The sequence shown here is derived from an EMBL/GenBank/DDBJ whole genome shotgun (WGS) entry which is preliminary data.</text>
</comment>
<dbReference type="GO" id="GO:0046872">
    <property type="term" value="F:metal ion binding"/>
    <property type="evidence" value="ECO:0007669"/>
    <property type="project" value="UniProtKB-KW"/>
</dbReference>
<dbReference type="Gene3D" id="3.40.1830.10">
    <property type="entry name" value="Thermophilic metalloprotease (M29)"/>
    <property type="match status" value="1"/>
</dbReference>
<keyword evidence="5 10" id="KW-0031">Aminopeptidase</keyword>
<dbReference type="InterPro" id="IPR052170">
    <property type="entry name" value="M29_Exopeptidase"/>
</dbReference>
<gene>
    <name evidence="10" type="ORF">COU89_03475</name>
</gene>
<keyword evidence="9" id="KW-0482">Metalloprotease</keyword>
<dbReference type="GO" id="GO:0006508">
    <property type="term" value="P:proteolysis"/>
    <property type="evidence" value="ECO:0007669"/>
    <property type="project" value="UniProtKB-KW"/>
</dbReference>
<reference evidence="11" key="1">
    <citation type="submission" date="2017-09" db="EMBL/GenBank/DDBJ databases">
        <title>Depth-based differentiation of microbial function through sediment-hosted aquifers and enrichment of novel symbionts in the deep terrestrial subsurface.</title>
        <authorList>
            <person name="Probst A.J."/>
            <person name="Ladd B."/>
            <person name="Jarett J.K."/>
            <person name="Geller-Mcgrath D.E."/>
            <person name="Sieber C.M.K."/>
            <person name="Emerson J.B."/>
            <person name="Anantharaman K."/>
            <person name="Thomas B.C."/>
            <person name="Malmstrom R."/>
            <person name="Stieglmeier M."/>
            <person name="Klingl A."/>
            <person name="Woyke T."/>
            <person name="Ryan C.M."/>
            <person name="Banfield J.F."/>
        </authorList>
    </citation>
    <scope>NUCLEOTIDE SEQUENCE [LARGE SCALE GENOMIC DNA]</scope>
</reference>
<dbReference type="PANTHER" id="PTHR34448:SF3">
    <property type="entry name" value="AMINOPEPTIDASE AMPS"/>
    <property type="match status" value="1"/>
</dbReference>